<evidence type="ECO:0000256" key="1">
    <source>
        <dbReference type="ARBA" id="ARBA00001946"/>
    </source>
</evidence>
<keyword evidence="4 16" id="KW-0489">Methyltransferase</keyword>
<evidence type="ECO:0000256" key="11">
    <source>
        <dbReference type="ARBA" id="ARBA00035025"/>
    </source>
</evidence>
<dbReference type="GO" id="GO:0003723">
    <property type="term" value="F:RNA binding"/>
    <property type="evidence" value="ECO:0007669"/>
    <property type="project" value="UniProtKB-KW"/>
</dbReference>
<evidence type="ECO:0000256" key="9">
    <source>
        <dbReference type="ARBA" id="ARBA00022884"/>
    </source>
</evidence>
<evidence type="ECO:0000256" key="3">
    <source>
        <dbReference type="ARBA" id="ARBA00021330"/>
    </source>
</evidence>
<dbReference type="GO" id="GO:0031047">
    <property type="term" value="P:regulatory ncRNA-mediated gene silencing"/>
    <property type="evidence" value="ECO:0007669"/>
    <property type="project" value="UniProtKB-KW"/>
</dbReference>
<evidence type="ECO:0000256" key="5">
    <source>
        <dbReference type="ARBA" id="ARBA00022679"/>
    </source>
</evidence>
<evidence type="ECO:0000256" key="8">
    <source>
        <dbReference type="ARBA" id="ARBA00022842"/>
    </source>
</evidence>
<dbReference type="Proteomes" id="UP000292695">
    <property type="component" value="Unassembled WGS sequence"/>
</dbReference>
<dbReference type="InterPro" id="IPR024740">
    <property type="entry name" value="Hen1_N"/>
</dbReference>
<keyword evidence="10" id="KW-0943">RNA-mediated gene silencing</keyword>
<feature type="domain" description="Hen1 N-terminal" evidence="14">
    <location>
        <begin position="1"/>
        <end position="247"/>
    </location>
</feature>
<dbReference type="Gene3D" id="3.30.1610.20">
    <property type="entry name" value="Hen1, N-terminal domain"/>
    <property type="match status" value="1"/>
</dbReference>
<gene>
    <name evidence="16" type="ORF">E0H50_16825</name>
</gene>
<keyword evidence="5 16" id="KW-0808">Transferase</keyword>
<comment type="catalytic activity">
    <reaction evidence="12">
        <text>small RNA 3'-end nucleotide + S-adenosyl-L-methionine = small RNA 3'-end 2'-O-methylnucleotide + S-adenosyl-L-homocysteine + H(+)</text>
        <dbReference type="Rhea" id="RHEA:37887"/>
        <dbReference type="Rhea" id="RHEA-COMP:10415"/>
        <dbReference type="Rhea" id="RHEA-COMP:10416"/>
        <dbReference type="ChEBI" id="CHEBI:15378"/>
        <dbReference type="ChEBI" id="CHEBI:57856"/>
        <dbReference type="ChEBI" id="CHEBI:59789"/>
        <dbReference type="ChEBI" id="CHEBI:74896"/>
        <dbReference type="ChEBI" id="CHEBI:74898"/>
        <dbReference type="EC" id="2.1.1.386"/>
    </reaction>
</comment>
<dbReference type="InterPro" id="IPR026610">
    <property type="entry name" value="Hen1"/>
</dbReference>
<dbReference type="RefSeq" id="WP_131289236.1">
    <property type="nucleotide sequence ID" value="NZ_SJKA01000005.1"/>
</dbReference>
<dbReference type="Pfam" id="PF12623">
    <property type="entry name" value="Hen1_L"/>
    <property type="match status" value="1"/>
</dbReference>
<evidence type="ECO:0000256" key="4">
    <source>
        <dbReference type="ARBA" id="ARBA00022603"/>
    </source>
</evidence>
<accession>A0A4V2M3X1</accession>
<sequence length="467" mass="51234">MFLTIGTDLAGVDAPASDFGFLLHKNPARPQAIEVTGGSAHVFYPEATGERCTAAVLLEIDPIGLVKAGRGKAAEGFTLGQYVNDRPYAASSLLAVALGRLFRTAMNGRCDARPDLAARPIPLEVHVPALPCNGGADLAERLFAPLGWTVDARPVPLDPEVPAWGDSRYVDLRLTGVLRLADALKHLYVMLPVLDDAKHYWVGSDEVDKLVRAGENWLAAHPEKDLISHRYLAHRRYLTDAALERLAEVDGVELPEEDAEDEGPVSLAVERRTTVVDVLRELGARRIADVGCGEGALVGELLKDPMIGELIGTDVSVRALIAAKRRLHYDDLPDRQRDRLTLLQSSVTYADERLAGLDAVVLMEVVEHVDPPRLPALADSVFRAARPAAVVVTTPNSEYNVRFPSLPAGNFRHPDHRFEWTRAEFRTWSQQVADRCGYSVQFRPVGAEDPEVGPPTQLALFRREEAR</sequence>
<dbReference type="AlphaFoldDB" id="A0A4V2M3X1"/>
<dbReference type="InterPro" id="IPR038546">
    <property type="entry name" value="Hen1_N_sf"/>
</dbReference>
<keyword evidence="8" id="KW-0460">Magnesium</keyword>
<dbReference type="PANTHER" id="PTHR21404">
    <property type="entry name" value="HEN1"/>
    <property type="match status" value="1"/>
</dbReference>
<evidence type="ECO:0000256" key="7">
    <source>
        <dbReference type="ARBA" id="ARBA00022723"/>
    </source>
</evidence>
<dbReference type="NCBIfam" id="TIGR04074">
    <property type="entry name" value="bacter_Hen1"/>
    <property type="match status" value="1"/>
</dbReference>
<dbReference type="SUPFAM" id="SSF53335">
    <property type="entry name" value="S-adenosyl-L-methionine-dependent methyltransferases"/>
    <property type="match status" value="1"/>
</dbReference>
<evidence type="ECO:0000256" key="12">
    <source>
        <dbReference type="ARBA" id="ARBA00048418"/>
    </source>
</evidence>
<feature type="region of interest" description="Disordered" evidence="13">
    <location>
        <begin position="447"/>
        <end position="467"/>
    </location>
</feature>
<dbReference type="EMBL" id="SJKA01000005">
    <property type="protein sequence ID" value="TCC33622.1"/>
    <property type="molecule type" value="Genomic_DNA"/>
</dbReference>
<dbReference type="InterPro" id="IPR029063">
    <property type="entry name" value="SAM-dependent_MTases_sf"/>
</dbReference>
<evidence type="ECO:0000256" key="13">
    <source>
        <dbReference type="SAM" id="MobiDB-lite"/>
    </source>
</evidence>
<evidence type="ECO:0000259" key="15">
    <source>
        <dbReference type="Pfam" id="PF13649"/>
    </source>
</evidence>
<dbReference type="Gene3D" id="3.40.50.150">
    <property type="entry name" value="Vaccinia Virus protein VP39"/>
    <property type="match status" value="1"/>
</dbReference>
<dbReference type="InterPro" id="IPR024026">
    <property type="entry name" value="3'-RNA_MeTfrase_Hen1_bac"/>
</dbReference>
<comment type="caution">
    <text evidence="16">The sequence shown here is derived from an EMBL/GenBank/DDBJ whole genome shotgun (WGS) entry which is preliminary data.</text>
</comment>
<keyword evidence="6" id="KW-0949">S-adenosyl-L-methionine</keyword>
<feature type="domain" description="Methyltransferase" evidence="15">
    <location>
        <begin position="287"/>
        <end position="387"/>
    </location>
</feature>
<comment type="similarity">
    <text evidence="2">Belongs to the methyltransferase superfamily. HEN1 family.</text>
</comment>
<dbReference type="GO" id="GO:0046872">
    <property type="term" value="F:metal ion binding"/>
    <property type="evidence" value="ECO:0007669"/>
    <property type="project" value="UniProtKB-KW"/>
</dbReference>
<protein>
    <recommendedName>
        <fullName evidence="3">Small RNA 2'-O-methyltransferase</fullName>
        <ecNumber evidence="11">2.1.1.386</ecNumber>
    </recommendedName>
</protein>
<evidence type="ECO:0000313" key="17">
    <source>
        <dbReference type="Proteomes" id="UP000292695"/>
    </source>
</evidence>
<name>A0A4V2M3X1_9ACTN</name>
<evidence type="ECO:0000256" key="10">
    <source>
        <dbReference type="ARBA" id="ARBA00023158"/>
    </source>
</evidence>
<dbReference type="InterPro" id="IPR041698">
    <property type="entry name" value="Methyltransf_25"/>
</dbReference>
<dbReference type="EC" id="2.1.1.386" evidence="11"/>
<evidence type="ECO:0000256" key="6">
    <source>
        <dbReference type="ARBA" id="ARBA00022691"/>
    </source>
</evidence>
<keyword evidence="7" id="KW-0479">Metal-binding</keyword>
<evidence type="ECO:0000256" key="2">
    <source>
        <dbReference type="ARBA" id="ARBA00009026"/>
    </source>
</evidence>
<dbReference type="OrthoDB" id="626362at2"/>
<evidence type="ECO:0000259" key="14">
    <source>
        <dbReference type="Pfam" id="PF12623"/>
    </source>
</evidence>
<proteinExistence type="inferred from homology"/>
<comment type="cofactor">
    <cofactor evidence="1">
        <name>Mg(2+)</name>
        <dbReference type="ChEBI" id="CHEBI:18420"/>
    </cofactor>
</comment>
<keyword evidence="17" id="KW-1185">Reference proteome</keyword>
<reference evidence="16 17" key="1">
    <citation type="submission" date="2019-02" db="EMBL/GenBank/DDBJ databases">
        <title>Kribbella capetownensis sp. nov. and Kribbella speibonae sp. nov., isolated from soil.</title>
        <authorList>
            <person name="Curtis S.M."/>
            <person name="Norton I."/>
            <person name="Everest G.J."/>
            <person name="Meyers P.R."/>
        </authorList>
    </citation>
    <scope>NUCLEOTIDE SEQUENCE [LARGE SCALE GENOMIC DNA]</scope>
    <source>
        <strain evidence="16 17">DSM 27082</strain>
    </source>
</reference>
<dbReference type="GO" id="GO:0001510">
    <property type="term" value="P:RNA methylation"/>
    <property type="evidence" value="ECO:0007669"/>
    <property type="project" value="InterPro"/>
</dbReference>
<dbReference type="PANTHER" id="PTHR21404:SF3">
    <property type="entry name" value="SMALL RNA 2'-O-METHYLTRANSFERASE"/>
    <property type="match status" value="1"/>
</dbReference>
<keyword evidence="9" id="KW-0694">RNA-binding</keyword>
<dbReference type="GO" id="GO:0090486">
    <property type="term" value="F:small RNA 2'-O-methyltransferase activity"/>
    <property type="evidence" value="ECO:0007669"/>
    <property type="project" value="UniProtKB-EC"/>
</dbReference>
<evidence type="ECO:0000313" key="16">
    <source>
        <dbReference type="EMBL" id="TCC33622.1"/>
    </source>
</evidence>
<dbReference type="Pfam" id="PF13649">
    <property type="entry name" value="Methyltransf_25"/>
    <property type="match status" value="1"/>
</dbReference>
<organism evidence="16 17">
    <name type="scientific">Kribbella sindirgiensis</name>
    <dbReference type="NCBI Taxonomy" id="1124744"/>
    <lineage>
        <taxon>Bacteria</taxon>
        <taxon>Bacillati</taxon>
        <taxon>Actinomycetota</taxon>
        <taxon>Actinomycetes</taxon>
        <taxon>Propionibacteriales</taxon>
        <taxon>Kribbellaceae</taxon>
        <taxon>Kribbella</taxon>
    </lineage>
</organism>